<sequence length="158" mass="17775">MRQEYATYGLEIPVEEYDDTSQWISAIQAQKMSNRSRKSESLSLSSPTTSTANTKPSLPSKKPAVRTRMILKRSHLPRLPTDFFKIVFRPKVGMNLKKFTVIELLQATICGAKVNVADARRDDQARVNPTNNSYTVATPSEQRALLSRTSNSRTKLSN</sequence>
<keyword evidence="2" id="KW-1185">Reference proteome</keyword>
<organism evidence="1 2">
    <name type="scientific">Dermacentor silvarum</name>
    <name type="common">Tick</name>
    <dbReference type="NCBI Taxonomy" id="543639"/>
    <lineage>
        <taxon>Eukaryota</taxon>
        <taxon>Metazoa</taxon>
        <taxon>Ecdysozoa</taxon>
        <taxon>Arthropoda</taxon>
        <taxon>Chelicerata</taxon>
        <taxon>Arachnida</taxon>
        <taxon>Acari</taxon>
        <taxon>Parasitiformes</taxon>
        <taxon>Ixodida</taxon>
        <taxon>Ixodoidea</taxon>
        <taxon>Ixodidae</taxon>
        <taxon>Rhipicephalinae</taxon>
        <taxon>Dermacentor</taxon>
    </lineage>
</organism>
<proteinExistence type="predicted"/>
<evidence type="ECO:0000313" key="1">
    <source>
        <dbReference type="EMBL" id="KAH7953224.1"/>
    </source>
</evidence>
<reference evidence="1" key="1">
    <citation type="submission" date="2020-05" db="EMBL/GenBank/DDBJ databases">
        <title>Large-scale comparative analyses of tick genomes elucidate their genetic diversity and vector capacities.</title>
        <authorList>
            <person name="Jia N."/>
            <person name="Wang J."/>
            <person name="Shi W."/>
            <person name="Du L."/>
            <person name="Sun Y."/>
            <person name="Zhan W."/>
            <person name="Jiang J."/>
            <person name="Wang Q."/>
            <person name="Zhang B."/>
            <person name="Ji P."/>
            <person name="Sakyi L.B."/>
            <person name="Cui X."/>
            <person name="Yuan T."/>
            <person name="Jiang B."/>
            <person name="Yang W."/>
            <person name="Lam T.T.-Y."/>
            <person name="Chang Q."/>
            <person name="Ding S."/>
            <person name="Wang X."/>
            <person name="Zhu J."/>
            <person name="Ruan X."/>
            <person name="Zhao L."/>
            <person name="Wei J."/>
            <person name="Que T."/>
            <person name="Du C."/>
            <person name="Cheng J."/>
            <person name="Dai P."/>
            <person name="Han X."/>
            <person name="Huang E."/>
            <person name="Gao Y."/>
            <person name="Liu J."/>
            <person name="Shao H."/>
            <person name="Ye R."/>
            <person name="Li L."/>
            <person name="Wei W."/>
            <person name="Wang X."/>
            <person name="Wang C."/>
            <person name="Yang T."/>
            <person name="Huo Q."/>
            <person name="Li W."/>
            <person name="Guo W."/>
            <person name="Chen H."/>
            <person name="Zhou L."/>
            <person name="Ni X."/>
            <person name="Tian J."/>
            <person name="Zhou Y."/>
            <person name="Sheng Y."/>
            <person name="Liu T."/>
            <person name="Pan Y."/>
            <person name="Xia L."/>
            <person name="Li J."/>
            <person name="Zhao F."/>
            <person name="Cao W."/>
        </authorList>
    </citation>
    <scope>NUCLEOTIDE SEQUENCE</scope>
    <source>
        <strain evidence="1">Dsil-2018</strain>
    </source>
</reference>
<evidence type="ECO:0000313" key="2">
    <source>
        <dbReference type="Proteomes" id="UP000821865"/>
    </source>
</evidence>
<name>A0ACB8CVN9_DERSI</name>
<protein>
    <submittedName>
        <fullName evidence="1">Uncharacterized protein</fullName>
    </submittedName>
</protein>
<gene>
    <name evidence="1" type="ORF">HPB49_006292</name>
</gene>
<comment type="caution">
    <text evidence="1">The sequence shown here is derived from an EMBL/GenBank/DDBJ whole genome shotgun (WGS) entry which is preliminary data.</text>
</comment>
<dbReference type="Proteomes" id="UP000821865">
    <property type="component" value="Chromosome 4"/>
</dbReference>
<accession>A0ACB8CVN9</accession>
<dbReference type="EMBL" id="CM023473">
    <property type="protein sequence ID" value="KAH7953224.1"/>
    <property type="molecule type" value="Genomic_DNA"/>
</dbReference>